<dbReference type="EC" id="1.5.1.3" evidence="2"/>
<dbReference type="Pfam" id="PF00186">
    <property type="entry name" value="DHFR_1"/>
    <property type="match status" value="1"/>
</dbReference>
<dbReference type="PRINTS" id="PR00070">
    <property type="entry name" value="DHFR"/>
</dbReference>
<dbReference type="InterPro" id="IPR001796">
    <property type="entry name" value="DHFR_dom"/>
</dbReference>
<dbReference type="Gene3D" id="3.40.430.10">
    <property type="entry name" value="Dihydrofolate Reductase, subunit A"/>
    <property type="match status" value="1"/>
</dbReference>
<protein>
    <recommendedName>
        <fullName evidence="2">dihydrofolate reductase</fullName>
        <ecNumber evidence="2">1.5.1.3</ecNumber>
    </recommendedName>
</protein>
<dbReference type="InterPro" id="IPR012259">
    <property type="entry name" value="DHFR"/>
</dbReference>
<organism evidence="7">
    <name type="scientific">viral metagenome</name>
    <dbReference type="NCBI Taxonomy" id="1070528"/>
    <lineage>
        <taxon>unclassified sequences</taxon>
        <taxon>metagenomes</taxon>
        <taxon>organismal metagenomes</taxon>
    </lineage>
</organism>
<evidence type="ECO:0000256" key="2">
    <source>
        <dbReference type="ARBA" id="ARBA00012856"/>
    </source>
</evidence>
<evidence type="ECO:0000256" key="3">
    <source>
        <dbReference type="ARBA" id="ARBA00022563"/>
    </source>
</evidence>
<dbReference type="InterPro" id="IPR017925">
    <property type="entry name" value="DHFR_CS"/>
</dbReference>
<feature type="domain" description="DHFR" evidence="6">
    <location>
        <begin position="2"/>
        <end position="171"/>
    </location>
</feature>
<reference evidence="7" key="1">
    <citation type="journal article" date="2020" name="Nature">
        <title>Giant virus diversity and host interactions through global metagenomics.</title>
        <authorList>
            <person name="Schulz F."/>
            <person name="Roux S."/>
            <person name="Paez-Espino D."/>
            <person name="Jungbluth S."/>
            <person name="Walsh D.A."/>
            <person name="Denef V.J."/>
            <person name="McMahon K.D."/>
            <person name="Konstantinidis K.T."/>
            <person name="Eloe-Fadrosh E.A."/>
            <person name="Kyrpides N.C."/>
            <person name="Woyke T."/>
        </authorList>
    </citation>
    <scope>NUCLEOTIDE SEQUENCE</scope>
    <source>
        <strain evidence="7">GVMAG-M-3300023109-53</strain>
    </source>
</reference>
<keyword evidence="5" id="KW-0560">Oxidoreductase</keyword>
<dbReference type="EMBL" id="MN739503">
    <property type="protein sequence ID" value="QHT08924.1"/>
    <property type="molecule type" value="Genomic_DNA"/>
</dbReference>
<evidence type="ECO:0000256" key="5">
    <source>
        <dbReference type="ARBA" id="ARBA00023002"/>
    </source>
</evidence>
<dbReference type="InterPro" id="IPR024072">
    <property type="entry name" value="DHFR-like_dom_sf"/>
</dbReference>
<dbReference type="PROSITE" id="PS00075">
    <property type="entry name" value="DHFR_1"/>
    <property type="match status" value="1"/>
</dbReference>
<dbReference type="GO" id="GO:0050661">
    <property type="term" value="F:NADP binding"/>
    <property type="evidence" value="ECO:0007669"/>
    <property type="project" value="InterPro"/>
</dbReference>
<evidence type="ECO:0000256" key="1">
    <source>
        <dbReference type="ARBA" id="ARBA00004903"/>
    </source>
</evidence>
<proteinExistence type="predicted"/>
<dbReference type="GO" id="GO:0046655">
    <property type="term" value="P:folic acid metabolic process"/>
    <property type="evidence" value="ECO:0007669"/>
    <property type="project" value="TreeGrafter"/>
</dbReference>
<evidence type="ECO:0000313" key="7">
    <source>
        <dbReference type="EMBL" id="QHT08924.1"/>
    </source>
</evidence>
<dbReference type="SUPFAM" id="SSF53597">
    <property type="entry name" value="Dihydrofolate reductase-like"/>
    <property type="match status" value="1"/>
</dbReference>
<keyword evidence="4" id="KW-0521">NADP</keyword>
<dbReference type="PANTHER" id="PTHR48069">
    <property type="entry name" value="DIHYDROFOLATE REDUCTASE"/>
    <property type="match status" value="1"/>
</dbReference>
<dbReference type="CDD" id="cd00209">
    <property type="entry name" value="DHFR"/>
    <property type="match status" value="1"/>
</dbReference>
<dbReference type="PANTHER" id="PTHR48069:SF3">
    <property type="entry name" value="DIHYDROFOLATE REDUCTASE"/>
    <property type="match status" value="1"/>
</dbReference>
<dbReference type="PROSITE" id="PS51330">
    <property type="entry name" value="DHFR_2"/>
    <property type="match status" value="1"/>
</dbReference>
<comment type="pathway">
    <text evidence="1">Cofactor biosynthesis; tetrahydrofolate biosynthesis; 5,6,7,8-tetrahydrofolate from 7,8-dihydrofolate: step 1/1.</text>
</comment>
<dbReference type="GO" id="GO:0005739">
    <property type="term" value="C:mitochondrion"/>
    <property type="evidence" value="ECO:0007669"/>
    <property type="project" value="TreeGrafter"/>
</dbReference>
<evidence type="ECO:0000259" key="6">
    <source>
        <dbReference type="PROSITE" id="PS51330"/>
    </source>
</evidence>
<dbReference type="GO" id="GO:0004146">
    <property type="term" value="F:dihydrofolate reductase activity"/>
    <property type="evidence" value="ECO:0007669"/>
    <property type="project" value="UniProtKB-EC"/>
</dbReference>
<sequence>MSIYGIMACCKNKGIGKDNKLPWKLNEDLKRFQKLTTGKGKNCIIMGRKTWESIKFLKGRDHLILSKNVSIEYKNEKNIVKSFSTINDVLKFIKEKQYEQSWVIGGENILKQFLELNLLDRLHLTFINEYYDCDVFMPKMPSNYFQTQSQILSEKTDSGKEVFLLIFHRAKAGMKVKYNFNIWNIVMIHYEDYPNIYFTIKDKEGNEKQTVREKIKLIL</sequence>
<accession>A0A6C0CYR1</accession>
<dbReference type="GO" id="GO:0006730">
    <property type="term" value="P:one-carbon metabolic process"/>
    <property type="evidence" value="ECO:0007669"/>
    <property type="project" value="UniProtKB-KW"/>
</dbReference>
<keyword evidence="3" id="KW-0554">One-carbon metabolism</keyword>
<dbReference type="GO" id="GO:0046452">
    <property type="term" value="P:dihydrofolate metabolic process"/>
    <property type="evidence" value="ECO:0007669"/>
    <property type="project" value="TreeGrafter"/>
</dbReference>
<dbReference type="AlphaFoldDB" id="A0A6C0CYR1"/>
<evidence type="ECO:0000256" key="4">
    <source>
        <dbReference type="ARBA" id="ARBA00022857"/>
    </source>
</evidence>
<name>A0A6C0CYR1_9ZZZZ</name>
<dbReference type="GO" id="GO:0046654">
    <property type="term" value="P:tetrahydrofolate biosynthetic process"/>
    <property type="evidence" value="ECO:0007669"/>
    <property type="project" value="InterPro"/>
</dbReference>